<evidence type="ECO:0000313" key="2">
    <source>
        <dbReference type="Proteomes" id="UP000735302"/>
    </source>
</evidence>
<dbReference type="Proteomes" id="UP000735302">
    <property type="component" value="Unassembled WGS sequence"/>
</dbReference>
<accession>A0AAV3XVE0</accession>
<sequence>MYVNFQLSSLAQSNLRSAWQFDPTDVQFDDLRSPDFDCQGTTSGAAWCGVVRGWSMDRADDCLLIDAATLMTHQMSQVTLLVSIKMMGQATPEICRV</sequence>
<protein>
    <submittedName>
        <fullName evidence="1">Uncharacterized protein</fullName>
    </submittedName>
</protein>
<dbReference type="EMBL" id="BLXT01000089">
    <property type="protein sequence ID" value="GFN74364.1"/>
    <property type="molecule type" value="Genomic_DNA"/>
</dbReference>
<reference evidence="1 2" key="1">
    <citation type="journal article" date="2021" name="Elife">
        <title>Chloroplast acquisition without the gene transfer in kleptoplastic sea slugs, Plakobranchus ocellatus.</title>
        <authorList>
            <person name="Maeda T."/>
            <person name="Takahashi S."/>
            <person name="Yoshida T."/>
            <person name="Shimamura S."/>
            <person name="Takaki Y."/>
            <person name="Nagai Y."/>
            <person name="Toyoda A."/>
            <person name="Suzuki Y."/>
            <person name="Arimoto A."/>
            <person name="Ishii H."/>
            <person name="Satoh N."/>
            <person name="Nishiyama T."/>
            <person name="Hasebe M."/>
            <person name="Maruyama T."/>
            <person name="Minagawa J."/>
            <person name="Obokata J."/>
            <person name="Shigenobu S."/>
        </authorList>
    </citation>
    <scope>NUCLEOTIDE SEQUENCE [LARGE SCALE GENOMIC DNA]</scope>
</reference>
<dbReference type="AlphaFoldDB" id="A0AAV3XVE0"/>
<evidence type="ECO:0000313" key="1">
    <source>
        <dbReference type="EMBL" id="GFN74364.1"/>
    </source>
</evidence>
<organism evidence="1 2">
    <name type="scientific">Plakobranchus ocellatus</name>
    <dbReference type="NCBI Taxonomy" id="259542"/>
    <lineage>
        <taxon>Eukaryota</taxon>
        <taxon>Metazoa</taxon>
        <taxon>Spiralia</taxon>
        <taxon>Lophotrochozoa</taxon>
        <taxon>Mollusca</taxon>
        <taxon>Gastropoda</taxon>
        <taxon>Heterobranchia</taxon>
        <taxon>Euthyneura</taxon>
        <taxon>Panpulmonata</taxon>
        <taxon>Sacoglossa</taxon>
        <taxon>Placobranchoidea</taxon>
        <taxon>Plakobranchidae</taxon>
        <taxon>Plakobranchus</taxon>
    </lineage>
</organism>
<gene>
    <name evidence="1" type="ORF">PoB_000087000</name>
</gene>
<name>A0AAV3XVE0_9GAST</name>
<proteinExistence type="predicted"/>
<keyword evidence="2" id="KW-1185">Reference proteome</keyword>
<comment type="caution">
    <text evidence="1">The sequence shown here is derived from an EMBL/GenBank/DDBJ whole genome shotgun (WGS) entry which is preliminary data.</text>
</comment>